<dbReference type="AlphaFoldDB" id="A0AAE1DEB8"/>
<protein>
    <submittedName>
        <fullName evidence="1">Uncharacterized protein</fullName>
    </submittedName>
</protein>
<dbReference type="EMBL" id="JAWDGP010004155">
    <property type="protein sequence ID" value="KAK3767357.1"/>
    <property type="molecule type" value="Genomic_DNA"/>
</dbReference>
<proteinExistence type="predicted"/>
<accession>A0AAE1DEB8</accession>
<keyword evidence="2" id="KW-1185">Reference proteome</keyword>
<gene>
    <name evidence="1" type="ORF">RRG08_039173</name>
</gene>
<sequence length="83" mass="9344">MYFVLCVFYGDAALQQSFHAKGRQSPSSLCHVWTTLYVRITASSNWFRRNKAQSPSTHLFSLTCTQLGAEPSQDAWSSAPLTR</sequence>
<evidence type="ECO:0000313" key="1">
    <source>
        <dbReference type="EMBL" id="KAK3767357.1"/>
    </source>
</evidence>
<dbReference type="Proteomes" id="UP001283361">
    <property type="component" value="Unassembled WGS sequence"/>
</dbReference>
<comment type="caution">
    <text evidence="1">The sequence shown here is derived from an EMBL/GenBank/DDBJ whole genome shotgun (WGS) entry which is preliminary data.</text>
</comment>
<organism evidence="1 2">
    <name type="scientific">Elysia crispata</name>
    <name type="common">lettuce slug</name>
    <dbReference type="NCBI Taxonomy" id="231223"/>
    <lineage>
        <taxon>Eukaryota</taxon>
        <taxon>Metazoa</taxon>
        <taxon>Spiralia</taxon>
        <taxon>Lophotrochozoa</taxon>
        <taxon>Mollusca</taxon>
        <taxon>Gastropoda</taxon>
        <taxon>Heterobranchia</taxon>
        <taxon>Euthyneura</taxon>
        <taxon>Panpulmonata</taxon>
        <taxon>Sacoglossa</taxon>
        <taxon>Placobranchoidea</taxon>
        <taxon>Plakobranchidae</taxon>
        <taxon>Elysia</taxon>
    </lineage>
</organism>
<name>A0AAE1DEB8_9GAST</name>
<evidence type="ECO:0000313" key="2">
    <source>
        <dbReference type="Proteomes" id="UP001283361"/>
    </source>
</evidence>
<reference evidence="1" key="1">
    <citation type="journal article" date="2023" name="G3 (Bethesda)">
        <title>A reference genome for the long-term kleptoplast-retaining sea slug Elysia crispata morphotype clarki.</title>
        <authorList>
            <person name="Eastman K.E."/>
            <person name="Pendleton A.L."/>
            <person name="Shaikh M.A."/>
            <person name="Suttiyut T."/>
            <person name="Ogas R."/>
            <person name="Tomko P."/>
            <person name="Gavelis G."/>
            <person name="Widhalm J.R."/>
            <person name="Wisecaver J.H."/>
        </authorList>
    </citation>
    <scope>NUCLEOTIDE SEQUENCE</scope>
    <source>
        <strain evidence="1">ECLA1</strain>
    </source>
</reference>